<gene>
    <name evidence="2" type="ORF">PBLR_12768</name>
</gene>
<dbReference type="AlphaFoldDB" id="A0A383RDL3"/>
<reference evidence="3" key="1">
    <citation type="submission" date="2018-08" db="EMBL/GenBank/DDBJ databases">
        <authorList>
            <person name="Chevrot R."/>
        </authorList>
    </citation>
    <scope>NUCLEOTIDE SEQUENCE [LARGE SCALE GENOMIC DNA]</scope>
</reference>
<evidence type="ECO:0000259" key="1">
    <source>
        <dbReference type="Pfam" id="PF21758"/>
    </source>
</evidence>
<dbReference type="RefSeq" id="WP_138186288.1">
    <property type="nucleotide sequence ID" value="NZ_LS992241.1"/>
</dbReference>
<dbReference type="Proteomes" id="UP000304148">
    <property type="component" value="Chromosome"/>
</dbReference>
<evidence type="ECO:0000313" key="3">
    <source>
        <dbReference type="Proteomes" id="UP000304148"/>
    </source>
</evidence>
<protein>
    <recommendedName>
        <fullName evidence="1">Prenylated flavin chaperone LpdD-like domain-containing protein</fullName>
    </recommendedName>
</protein>
<sequence length="115" mass="12788">MQEQRPGSDITIQYSKIGRDYLFIIAGGDEHIGAVSTAYRDPSTDEHEWVVQTNRVPGHKEYVLTEPMAQQAASQLKTTVTVCAGIHYDNLSSAHIDAVVDHAWSQFLLMLSTLD</sequence>
<organism evidence="2 3">
    <name type="scientific">Paenibacillus alvei</name>
    <name type="common">Bacillus alvei</name>
    <dbReference type="NCBI Taxonomy" id="44250"/>
    <lineage>
        <taxon>Bacteria</taxon>
        <taxon>Bacillati</taxon>
        <taxon>Bacillota</taxon>
        <taxon>Bacilli</taxon>
        <taxon>Bacillales</taxon>
        <taxon>Paenibacillaceae</taxon>
        <taxon>Paenibacillus</taxon>
    </lineage>
</organism>
<evidence type="ECO:0000313" key="2">
    <source>
        <dbReference type="EMBL" id="SYX84346.1"/>
    </source>
</evidence>
<name>A0A383RDL3_PAEAL</name>
<accession>A0A383RDL3</accession>
<dbReference type="Pfam" id="PF21758">
    <property type="entry name" value="PAC_bac"/>
    <property type="match status" value="1"/>
</dbReference>
<dbReference type="InterPro" id="IPR048844">
    <property type="entry name" value="LpdD_chaperone-like"/>
</dbReference>
<feature type="domain" description="Prenylated flavin chaperone LpdD-like" evidence="1">
    <location>
        <begin position="7"/>
        <end position="111"/>
    </location>
</feature>
<dbReference type="EMBL" id="LS992241">
    <property type="protein sequence ID" value="SYX84346.1"/>
    <property type="molecule type" value="Genomic_DNA"/>
</dbReference>
<proteinExistence type="predicted"/>